<dbReference type="SUPFAM" id="SSF52374">
    <property type="entry name" value="Nucleotidylyl transferase"/>
    <property type="match status" value="1"/>
</dbReference>
<evidence type="ECO:0000256" key="1">
    <source>
        <dbReference type="ARBA" id="ARBA00022679"/>
    </source>
</evidence>
<evidence type="ECO:0000313" key="5">
    <source>
        <dbReference type="Proteomes" id="UP000287853"/>
    </source>
</evidence>
<protein>
    <submittedName>
        <fullName evidence="4">Nicotinamide-nucleotide adenylyltransferase</fullName>
        <ecNumber evidence="4">2.7.7.1</ecNumber>
    </submittedName>
</protein>
<comment type="caution">
    <text evidence="4">The sequence shown here is derived from an EMBL/GenBank/DDBJ whole genome shotgun (WGS) entry which is preliminary data.</text>
</comment>
<dbReference type="Gene3D" id="3.40.50.620">
    <property type="entry name" value="HUPs"/>
    <property type="match status" value="1"/>
</dbReference>
<dbReference type="EMBL" id="MTKO01000064">
    <property type="protein sequence ID" value="RWX46440.1"/>
    <property type="molecule type" value="Genomic_DNA"/>
</dbReference>
<dbReference type="NCBIfam" id="TIGR00125">
    <property type="entry name" value="cyt_tran_rel"/>
    <property type="match status" value="1"/>
</dbReference>
<accession>A0A444J0G7</accession>
<feature type="domain" description="Cytidyltransferase-like" evidence="3">
    <location>
        <begin position="7"/>
        <end position="151"/>
    </location>
</feature>
<dbReference type="EC" id="2.7.7.1" evidence="4"/>
<dbReference type="PANTHER" id="PTHR21342:SF0">
    <property type="entry name" value="BIFUNCTIONAL NMN ADENYLYLTRANSFERASE_NUDIX HYDROLASE"/>
    <property type="match status" value="1"/>
</dbReference>
<keyword evidence="5" id="KW-1185">Reference proteome</keyword>
<dbReference type="AlphaFoldDB" id="A0A444J0G7"/>
<dbReference type="Pfam" id="PF01467">
    <property type="entry name" value="CTP_transf_like"/>
    <property type="match status" value="1"/>
</dbReference>
<evidence type="ECO:0000259" key="3">
    <source>
        <dbReference type="Pfam" id="PF01467"/>
    </source>
</evidence>
<keyword evidence="1 4" id="KW-0808">Transferase</keyword>
<evidence type="ECO:0000313" key="4">
    <source>
        <dbReference type="EMBL" id="RWX46440.1"/>
    </source>
</evidence>
<dbReference type="InterPro" id="IPR004821">
    <property type="entry name" value="Cyt_trans-like"/>
</dbReference>
<dbReference type="Proteomes" id="UP000287853">
    <property type="component" value="Unassembled WGS sequence"/>
</dbReference>
<dbReference type="GO" id="GO:0000309">
    <property type="term" value="F:nicotinamide-nucleotide adenylyltransferase activity"/>
    <property type="evidence" value="ECO:0007669"/>
    <property type="project" value="UniProtKB-EC"/>
</dbReference>
<dbReference type="InterPro" id="IPR014729">
    <property type="entry name" value="Rossmann-like_a/b/a_fold"/>
</dbReference>
<name>A0A444J0G7_9BACT</name>
<gene>
    <name evidence="4" type="ORF">H206_00889</name>
</gene>
<dbReference type="PANTHER" id="PTHR21342">
    <property type="entry name" value="PHOSPHOPANTETHEINE ADENYLYLTRANSFERASE"/>
    <property type="match status" value="1"/>
</dbReference>
<sequence>MIQTGVIHGRFQILHNDHLKYLLAGKERCEHLVVGITNPDPSLTKTDTADLKRSSDKANPFTYFQRYQMVRAALTHHGLAEKEFSVVPFPINFPERYQYYVPMDATFFLTIYDEWGERKLELLQSLGLITEILWRRTLATKGLSATDIREKIAAEEPWQHLVPPGVAGIVRNAVG</sequence>
<organism evidence="4 5">
    <name type="scientific">Candidatus Electrothrix aarhusensis</name>
    <dbReference type="NCBI Taxonomy" id="1859131"/>
    <lineage>
        <taxon>Bacteria</taxon>
        <taxon>Pseudomonadati</taxon>
        <taxon>Thermodesulfobacteriota</taxon>
        <taxon>Desulfobulbia</taxon>
        <taxon>Desulfobulbales</taxon>
        <taxon>Desulfobulbaceae</taxon>
        <taxon>Candidatus Electrothrix</taxon>
    </lineage>
</organism>
<reference evidence="4 5" key="1">
    <citation type="submission" date="2017-01" db="EMBL/GenBank/DDBJ databases">
        <title>The cable genome- insights into the physiology and evolution of filamentous bacteria capable of sulfide oxidation via long distance electron transfer.</title>
        <authorList>
            <person name="Schreiber L."/>
            <person name="Bjerg J.T."/>
            <person name="Boggild A."/>
            <person name="Van De Vossenberg J."/>
            <person name="Meysman F."/>
            <person name="Nielsen L.P."/>
            <person name="Schramm A."/>
            <person name="Kjeldsen K.U."/>
        </authorList>
    </citation>
    <scope>NUCLEOTIDE SEQUENCE [LARGE SCALE GENOMIC DNA]</scope>
    <source>
        <strain evidence="4">MCF</strain>
    </source>
</reference>
<evidence type="ECO:0000256" key="2">
    <source>
        <dbReference type="ARBA" id="ARBA00022695"/>
    </source>
</evidence>
<keyword evidence="2 4" id="KW-0548">Nucleotidyltransferase</keyword>
<proteinExistence type="predicted"/>